<dbReference type="PROSITE" id="PS01124">
    <property type="entry name" value="HTH_ARAC_FAMILY_2"/>
    <property type="match status" value="1"/>
</dbReference>
<evidence type="ECO:0000256" key="5">
    <source>
        <dbReference type="ARBA" id="ARBA00023015"/>
    </source>
</evidence>
<evidence type="ECO:0000256" key="8">
    <source>
        <dbReference type="PROSITE-ProRule" id="PRU00169"/>
    </source>
</evidence>
<dbReference type="Proteomes" id="UP001338137">
    <property type="component" value="Unassembled WGS sequence"/>
</dbReference>
<dbReference type="Pfam" id="PF12833">
    <property type="entry name" value="HTH_18"/>
    <property type="match status" value="1"/>
</dbReference>
<dbReference type="PROSITE" id="PS50110">
    <property type="entry name" value="RESPONSE_REGULATORY"/>
    <property type="match status" value="1"/>
</dbReference>
<keyword evidence="6" id="KW-0238">DNA-binding</keyword>
<sequence>MSTRILVVDDEILVRIALKTLIPWEASGFEIIGEAVNGVEALTLLEEQPCHIVLTDIRMPDMDGLELINHIRVKWPRIKCLILSNHNEFEYVQKALRLGAVDFILKLAWTPEELLDKCKRIRDVLLEEQKEQLEKEKQSYRMELLNRQSTEVLLRNLLGKQASKPEIDTQIRDNLLPSFLKETYRVVVVSIDQSVHVMEENRFKSEQLLIYTVANIINEILRKYGSSELVDMHSGKLAFLHVSMTDEMLLEIRSAVGTFAQVSVSFGISHEHQGEYELHQGFLEAEKSLQRRFMMDKEPIFYPSNHQEELLSRLNPLPVDKWWRLIETGEISSLQQEFATWQASLLLKQQIGDSWVREQWLQLMHVISQKLEEDGKDIHTLQDYGGRFPYDVIRNAETLQEIGNWFFNWLPDVMAYIRQPIRPIYREEVQTIIHIMQTEYGTSLKVSDLARRVGFAENYLSVLFKKETGVKIVDFLTQIRMQKARALLRNPSLKVYEISDMVGYTDPNHFSKYFKKIEGLFPLEYRKLVTGRGEVNIEIPPNPKE</sequence>
<keyword evidence="13" id="KW-1185">Reference proteome</keyword>
<evidence type="ECO:0000256" key="3">
    <source>
        <dbReference type="ARBA" id="ARBA00022553"/>
    </source>
</evidence>
<evidence type="ECO:0000256" key="9">
    <source>
        <dbReference type="SAM" id="Coils"/>
    </source>
</evidence>
<comment type="subcellular location">
    <subcellularLocation>
        <location evidence="1">Cytoplasm</location>
    </subcellularLocation>
</comment>
<reference evidence="12 13" key="1">
    <citation type="submission" date="2023-03" db="EMBL/GenBank/DDBJ databases">
        <title>Bacillus Genome Sequencing.</title>
        <authorList>
            <person name="Dunlap C."/>
        </authorList>
    </citation>
    <scope>NUCLEOTIDE SEQUENCE [LARGE SCALE GENOMIC DNA]</scope>
    <source>
        <strain evidence="12 13">BD-533</strain>
    </source>
</reference>
<dbReference type="SUPFAM" id="SSF52172">
    <property type="entry name" value="CheY-like"/>
    <property type="match status" value="1"/>
</dbReference>
<dbReference type="InterPro" id="IPR018060">
    <property type="entry name" value="HTH_AraC"/>
</dbReference>
<comment type="caution">
    <text evidence="12">The sequence shown here is derived from an EMBL/GenBank/DDBJ whole genome shotgun (WGS) entry which is preliminary data.</text>
</comment>
<evidence type="ECO:0000313" key="12">
    <source>
        <dbReference type="EMBL" id="MEC0226422.1"/>
    </source>
</evidence>
<keyword evidence="9" id="KW-0175">Coiled coil</keyword>
<keyword evidence="4" id="KW-0902">Two-component regulatory system</keyword>
<dbReference type="SUPFAM" id="SSF46689">
    <property type="entry name" value="Homeodomain-like"/>
    <property type="match status" value="2"/>
</dbReference>
<dbReference type="InterPro" id="IPR011006">
    <property type="entry name" value="CheY-like_superfamily"/>
</dbReference>
<dbReference type="InterPro" id="IPR001789">
    <property type="entry name" value="Sig_transdc_resp-reg_receiver"/>
</dbReference>
<evidence type="ECO:0000259" key="10">
    <source>
        <dbReference type="PROSITE" id="PS01124"/>
    </source>
</evidence>
<organism evidence="12 13">
    <name type="scientific">Paenibacillus alba</name>
    <dbReference type="NCBI Taxonomy" id="1197127"/>
    <lineage>
        <taxon>Bacteria</taxon>
        <taxon>Bacillati</taxon>
        <taxon>Bacillota</taxon>
        <taxon>Bacilli</taxon>
        <taxon>Bacillales</taxon>
        <taxon>Paenibacillaceae</taxon>
        <taxon>Paenibacillus</taxon>
    </lineage>
</organism>
<proteinExistence type="predicted"/>
<keyword evidence="7" id="KW-0804">Transcription</keyword>
<keyword evidence="5" id="KW-0805">Transcription regulation</keyword>
<keyword evidence="3 8" id="KW-0597">Phosphoprotein</keyword>
<dbReference type="SMART" id="SM00342">
    <property type="entry name" value="HTH_ARAC"/>
    <property type="match status" value="1"/>
</dbReference>
<dbReference type="RefSeq" id="WP_326070826.1">
    <property type="nucleotide sequence ID" value="NZ_JARLKY010000010.1"/>
</dbReference>
<evidence type="ECO:0000256" key="2">
    <source>
        <dbReference type="ARBA" id="ARBA00022490"/>
    </source>
</evidence>
<dbReference type="EMBL" id="JARLKY010000010">
    <property type="protein sequence ID" value="MEC0226422.1"/>
    <property type="molecule type" value="Genomic_DNA"/>
</dbReference>
<feature type="coiled-coil region" evidence="9">
    <location>
        <begin position="123"/>
        <end position="150"/>
    </location>
</feature>
<dbReference type="Gene3D" id="3.40.50.2300">
    <property type="match status" value="1"/>
</dbReference>
<evidence type="ECO:0000256" key="4">
    <source>
        <dbReference type="ARBA" id="ARBA00023012"/>
    </source>
</evidence>
<evidence type="ECO:0000259" key="11">
    <source>
        <dbReference type="PROSITE" id="PS50110"/>
    </source>
</evidence>
<keyword evidence="2" id="KW-0963">Cytoplasm</keyword>
<evidence type="ECO:0000256" key="7">
    <source>
        <dbReference type="ARBA" id="ARBA00023163"/>
    </source>
</evidence>
<dbReference type="InterPro" id="IPR051552">
    <property type="entry name" value="HptR"/>
</dbReference>
<dbReference type="SMART" id="SM00448">
    <property type="entry name" value="REC"/>
    <property type="match status" value="1"/>
</dbReference>
<protein>
    <submittedName>
        <fullName evidence="12">Response regulator</fullName>
    </submittedName>
</protein>
<evidence type="ECO:0000256" key="6">
    <source>
        <dbReference type="ARBA" id="ARBA00023125"/>
    </source>
</evidence>
<dbReference type="Gene3D" id="1.10.10.60">
    <property type="entry name" value="Homeodomain-like"/>
    <property type="match status" value="2"/>
</dbReference>
<dbReference type="InterPro" id="IPR009057">
    <property type="entry name" value="Homeodomain-like_sf"/>
</dbReference>
<dbReference type="PANTHER" id="PTHR42713:SF3">
    <property type="entry name" value="TRANSCRIPTIONAL REGULATORY PROTEIN HPTR"/>
    <property type="match status" value="1"/>
</dbReference>
<dbReference type="PANTHER" id="PTHR42713">
    <property type="entry name" value="HISTIDINE KINASE-RELATED"/>
    <property type="match status" value="1"/>
</dbReference>
<evidence type="ECO:0000313" key="13">
    <source>
        <dbReference type="Proteomes" id="UP001338137"/>
    </source>
</evidence>
<name>A0ABU6FZD1_9BACL</name>
<feature type="modified residue" description="4-aspartylphosphate" evidence="8">
    <location>
        <position position="56"/>
    </location>
</feature>
<feature type="domain" description="HTH araC/xylS-type" evidence="10">
    <location>
        <begin position="430"/>
        <end position="528"/>
    </location>
</feature>
<dbReference type="CDD" id="cd17536">
    <property type="entry name" value="REC_YesN-like"/>
    <property type="match status" value="1"/>
</dbReference>
<evidence type="ECO:0000256" key="1">
    <source>
        <dbReference type="ARBA" id="ARBA00004496"/>
    </source>
</evidence>
<dbReference type="Pfam" id="PF00072">
    <property type="entry name" value="Response_reg"/>
    <property type="match status" value="1"/>
</dbReference>
<feature type="domain" description="Response regulatory" evidence="11">
    <location>
        <begin position="4"/>
        <end position="121"/>
    </location>
</feature>
<gene>
    <name evidence="12" type="ORF">P4I72_04755</name>
</gene>
<accession>A0ABU6FZD1</accession>